<evidence type="ECO:0000313" key="8">
    <source>
        <dbReference type="Proteomes" id="UP000189701"/>
    </source>
</evidence>
<evidence type="ECO:0000256" key="1">
    <source>
        <dbReference type="ARBA" id="ARBA00022679"/>
    </source>
</evidence>
<keyword evidence="1" id="KW-0808">Transferase</keyword>
<dbReference type="PANTHER" id="PTHR34072:SF52">
    <property type="entry name" value="RIBONUCLEASE H"/>
    <property type="match status" value="1"/>
</dbReference>
<evidence type="ECO:0000256" key="3">
    <source>
        <dbReference type="ARBA" id="ARBA00022722"/>
    </source>
</evidence>
<dbReference type="RefSeq" id="XP_009763566.1">
    <property type="nucleotide sequence ID" value="XM_009765264.1"/>
</dbReference>
<proteinExistence type="predicted"/>
<keyword evidence="3" id="KW-0540">Nuclease</keyword>
<dbReference type="AlphaFoldDB" id="A0A1U7VF83"/>
<evidence type="ECO:0000256" key="6">
    <source>
        <dbReference type="ARBA" id="ARBA00022918"/>
    </source>
</evidence>
<dbReference type="GO" id="GO:0003964">
    <property type="term" value="F:RNA-directed DNA polymerase activity"/>
    <property type="evidence" value="ECO:0007669"/>
    <property type="project" value="UniProtKB-KW"/>
</dbReference>
<accession>A0A1U7VF83</accession>
<feature type="domain" description="Reverse transcriptase RNase H-like" evidence="7">
    <location>
        <begin position="3"/>
        <end position="66"/>
    </location>
</feature>
<keyword evidence="6" id="KW-0695">RNA-directed DNA polymerase</keyword>
<reference evidence="8" key="1">
    <citation type="journal article" date="2013" name="Genome Biol.">
        <title>Reference genomes and transcriptomes of Nicotiana sylvestris and Nicotiana tomentosiformis.</title>
        <authorList>
            <person name="Sierro N."/>
            <person name="Battey J.N."/>
            <person name="Ouadi S."/>
            <person name="Bovet L."/>
            <person name="Goepfert S."/>
            <person name="Bakaher N."/>
            <person name="Peitsch M.C."/>
            <person name="Ivanov N.V."/>
        </authorList>
    </citation>
    <scope>NUCLEOTIDE SEQUENCE [LARGE SCALE GENOMIC DNA]</scope>
</reference>
<dbReference type="InterPro" id="IPR012337">
    <property type="entry name" value="RNaseH-like_sf"/>
</dbReference>
<gene>
    <name evidence="9" type="primary">LOC104215452</name>
</gene>
<dbReference type="GO" id="GO:0004519">
    <property type="term" value="F:endonuclease activity"/>
    <property type="evidence" value="ECO:0007669"/>
    <property type="project" value="UniProtKB-KW"/>
</dbReference>
<keyword evidence="5" id="KW-0378">Hydrolase</keyword>
<dbReference type="OrthoDB" id="437338at2759"/>
<dbReference type="GO" id="GO:0016787">
    <property type="term" value="F:hydrolase activity"/>
    <property type="evidence" value="ECO:0007669"/>
    <property type="project" value="UniProtKB-KW"/>
</dbReference>
<protein>
    <submittedName>
        <fullName evidence="9">Uncharacterized protein LOC104215452</fullName>
    </submittedName>
</protein>
<dbReference type="STRING" id="4096.A0A1U7VF83"/>
<dbReference type="Proteomes" id="UP000189701">
    <property type="component" value="Unplaced"/>
</dbReference>
<dbReference type="SUPFAM" id="SSF56672">
    <property type="entry name" value="DNA/RNA polymerases"/>
    <property type="match status" value="1"/>
</dbReference>
<keyword evidence="4" id="KW-0255">Endonuclease</keyword>
<dbReference type="SUPFAM" id="SSF53098">
    <property type="entry name" value="Ribonuclease H-like"/>
    <property type="match status" value="1"/>
</dbReference>
<evidence type="ECO:0000256" key="2">
    <source>
        <dbReference type="ARBA" id="ARBA00022695"/>
    </source>
</evidence>
<name>A0A1U7VF83_NICSY</name>
<dbReference type="InterPro" id="IPR043502">
    <property type="entry name" value="DNA/RNA_pol_sf"/>
</dbReference>
<keyword evidence="2" id="KW-0548">Nucleotidyltransferase</keyword>
<keyword evidence="8" id="KW-1185">Reference proteome</keyword>
<evidence type="ECO:0000313" key="9">
    <source>
        <dbReference type="RefSeq" id="XP_009763566.1"/>
    </source>
</evidence>
<dbReference type="Pfam" id="PF17917">
    <property type="entry name" value="RT_RNaseH"/>
    <property type="match status" value="1"/>
</dbReference>
<dbReference type="InterPro" id="IPR041373">
    <property type="entry name" value="RT_RNaseH"/>
</dbReference>
<organism evidence="8 9">
    <name type="scientific">Nicotiana sylvestris</name>
    <name type="common">Wood tobacco</name>
    <name type="synonym">South American tobacco</name>
    <dbReference type="NCBI Taxonomy" id="4096"/>
    <lineage>
        <taxon>Eukaryota</taxon>
        <taxon>Viridiplantae</taxon>
        <taxon>Streptophyta</taxon>
        <taxon>Embryophyta</taxon>
        <taxon>Tracheophyta</taxon>
        <taxon>Spermatophyta</taxon>
        <taxon>Magnoliopsida</taxon>
        <taxon>eudicotyledons</taxon>
        <taxon>Gunneridae</taxon>
        <taxon>Pentapetalae</taxon>
        <taxon>asterids</taxon>
        <taxon>lamiids</taxon>
        <taxon>Solanales</taxon>
        <taxon>Solanaceae</taxon>
        <taxon>Nicotianoideae</taxon>
        <taxon>Nicotianeae</taxon>
        <taxon>Nicotiana</taxon>
    </lineage>
</organism>
<dbReference type="eggNOG" id="KOG0017">
    <property type="taxonomic scope" value="Eukaryota"/>
</dbReference>
<reference evidence="9" key="2">
    <citation type="submission" date="2025-08" db="UniProtKB">
        <authorList>
            <consortium name="RefSeq"/>
        </authorList>
    </citation>
    <scope>IDENTIFICATION</scope>
    <source>
        <tissue evidence="9">Leaf</tissue>
    </source>
</reference>
<evidence type="ECO:0000259" key="7">
    <source>
        <dbReference type="Pfam" id="PF17917"/>
    </source>
</evidence>
<evidence type="ECO:0000256" key="4">
    <source>
        <dbReference type="ARBA" id="ARBA00022759"/>
    </source>
</evidence>
<dbReference type="PANTHER" id="PTHR34072">
    <property type="entry name" value="ENZYMATIC POLYPROTEIN-RELATED"/>
    <property type="match status" value="1"/>
</dbReference>
<sequence>MLMQNGRVIIYASRQLKTHEKNYPVHDLELAAIIHALKVWRHYLYSVLCEVFTDHRSLQHLLTKSAHFIPIVTTYSLEQLTRFYIREIVRFHGISVSIISDRGTQFTLHFWKVVQHFSIVQLDEDFNYIDEPVVVLDWQVRKLISKDIALVKV</sequence>
<evidence type="ECO:0000256" key="5">
    <source>
        <dbReference type="ARBA" id="ARBA00022801"/>
    </source>
</evidence>